<organism evidence="5 6">
    <name type="scientific">Clostridium frigidicarnis</name>
    <dbReference type="NCBI Taxonomy" id="84698"/>
    <lineage>
        <taxon>Bacteria</taxon>
        <taxon>Bacillati</taxon>
        <taxon>Bacillota</taxon>
        <taxon>Clostridia</taxon>
        <taxon>Eubacteriales</taxon>
        <taxon>Clostridiaceae</taxon>
        <taxon>Clostridium</taxon>
    </lineage>
</organism>
<evidence type="ECO:0000256" key="3">
    <source>
        <dbReference type="PROSITE-ProRule" id="PRU00492"/>
    </source>
</evidence>
<dbReference type="Proteomes" id="UP000198619">
    <property type="component" value="Unassembled WGS sequence"/>
</dbReference>
<dbReference type="Pfam" id="PF03477">
    <property type="entry name" value="ATP-cone"/>
    <property type="match status" value="1"/>
</dbReference>
<dbReference type="STRING" id="84698.SAMN04488528_105712"/>
<gene>
    <name evidence="5" type="ORF">SAMN04488528_105712</name>
</gene>
<accession>A0A1I1B1B4</accession>
<keyword evidence="1 3" id="KW-0547">Nucleotide-binding</keyword>
<sequence>MMVIKKDGRREEFNINKTKVSIENASEEFRGELNSSDLEIISKDIEKSISQLGNKNTSSYEIIGATISILNKNGFKNVALEYVKNNLS</sequence>
<dbReference type="InterPro" id="IPR005144">
    <property type="entry name" value="ATP-cone_dom"/>
</dbReference>
<keyword evidence="2 3" id="KW-0067">ATP-binding</keyword>
<evidence type="ECO:0000259" key="4">
    <source>
        <dbReference type="PROSITE" id="PS51161"/>
    </source>
</evidence>
<keyword evidence="6" id="KW-1185">Reference proteome</keyword>
<evidence type="ECO:0000256" key="2">
    <source>
        <dbReference type="ARBA" id="ARBA00022840"/>
    </source>
</evidence>
<feature type="domain" description="ATP-cone" evidence="4">
    <location>
        <begin position="1"/>
        <end position="88"/>
    </location>
</feature>
<dbReference type="PROSITE" id="PS51161">
    <property type="entry name" value="ATP_CONE"/>
    <property type="match status" value="1"/>
</dbReference>
<dbReference type="AlphaFoldDB" id="A0A1I1B1B4"/>
<dbReference type="OrthoDB" id="1955101at2"/>
<protein>
    <submittedName>
        <fullName evidence="5">ATP cone domain-containing protein</fullName>
    </submittedName>
</protein>
<proteinExistence type="predicted"/>
<dbReference type="RefSeq" id="WP_090043128.1">
    <property type="nucleotide sequence ID" value="NZ_FOKI01000057.1"/>
</dbReference>
<name>A0A1I1B1B4_9CLOT</name>
<evidence type="ECO:0000256" key="1">
    <source>
        <dbReference type="ARBA" id="ARBA00022741"/>
    </source>
</evidence>
<evidence type="ECO:0000313" key="6">
    <source>
        <dbReference type="Proteomes" id="UP000198619"/>
    </source>
</evidence>
<dbReference type="EMBL" id="FOKI01000057">
    <property type="protein sequence ID" value="SFB44125.1"/>
    <property type="molecule type" value="Genomic_DNA"/>
</dbReference>
<reference evidence="5 6" key="1">
    <citation type="submission" date="2016-10" db="EMBL/GenBank/DDBJ databases">
        <authorList>
            <person name="de Groot N.N."/>
        </authorList>
    </citation>
    <scope>NUCLEOTIDE SEQUENCE [LARGE SCALE GENOMIC DNA]</scope>
    <source>
        <strain evidence="5 6">DSM 12271</strain>
    </source>
</reference>
<evidence type="ECO:0000313" key="5">
    <source>
        <dbReference type="EMBL" id="SFB44125.1"/>
    </source>
</evidence>
<dbReference type="GO" id="GO:0005524">
    <property type="term" value="F:ATP binding"/>
    <property type="evidence" value="ECO:0007669"/>
    <property type="project" value="UniProtKB-UniRule"/>
</dbReference>